<dbReference type="InterPro" id="IPR011598">
    <property type="entry name" value="bHLH_dom"/>
</dbReference>
<evidence type="ECO:0000259" key="7">
    <source>
        <dbReference type="PROSITE" id="PS50888"/>
    </source>
</evidence>
<keyword evidence="9" id="KW-1185">Reference proteome</keyword>
<dbReference type="SUPFAM" id="SSF47459">
    <property type="entry name" value="HLH, helix-loop-helix DNA-binding domain"/>
    <property type="match status" value="1"/>
</dbReference>
<dbReference type="PANTHER" id="PTHR11514">
    <property type="entry name" value="MYC"/>
    <property type="match status" value="1"/>
</dbReference>
<feature type="region of interest" description="Disordered" evidence="6">
    <location>
        <begin position="165"/>
        <end position="196"/>
    </location>
</feature>
<sequence length="334" mass="37924">MLYFTSMHYLFRLGCLLGPVELFISGRAVWVLDSVEWYQSRARLAEKAGIQTLVFVPLRTGVLELGSVRRVIEEPSFVQMVKSNLGESQSIPSRLGPKIFGHELSLGDRKPQSFVPKVETEDSVLEDSRSGDDSKRKFSEINFGDLNPETHVVHSDQPTEELELLVKTDESKPRKRGRKPGNGREEAMNHVEAERQRREKLNQRFYALRAVVPNISKMDKASLLGDAISYITELQTKVRVLEEEKETSNPMQKKTRIPEIDFHGRQDDVLVHVSFPLDVHPVSRVVRAMRDVEIMASEADISMTNDEIVHTFTVKPQHGTAEDLKGRLLTALPK</sequence>
<dbReference type="EMBL" id="JBDFQZ010000007">
    <property type="protein sequence ID" value="KAK9704906.1"/>
    <property type="molecule type" value="Genomic_DNA"/>
</dbReference>
<feature type="region of interest" description="Disordered" evidence="6">
    <location>
        <begin position="116"/>
        <end position="141"/>
    </location>
</feature>
<protein>
    <recommendedName>
        <fullName evidence="5">Transcription factor</fullName>
        <shortName evidence="5">bHLH transcription factor</shortName>
    </recommendedName>
    <alternativeName>
        <fullName evidence="5">Basic helix-loop-helix protein</fullName>
    </alternativeName>
</protein>
<gene>
    <name evidence="8" type="ORF">RND81_07G019200</name>
</gene>
<keyword evidence="2 5" id="KW-0805">Transcription regulation</keyword>
<dbReference type="PROSITE" id="PS50888">
    <property type="entry name" value="BHLH"/>
    <property type="match status" value="1"/>
</dbReference>
<name>A0AAW1JPT8_SAPOF</name>
<feature type="compositionally biased region" description="Basic and acidic residues" evidence="6">
    <location>
        <begin position="126"/>
        <end position="139"/>
    </location>
</feature>
<evidence type="ECO:0000256" key="4">
    <source>
        <dbReference type="ARBA" id="ARBA00023242"/>
    </source>
</evidence>
<dbReference type="Proteomes" id="UP001443914">
    <property type="component" value="Unassembled WGS sequence"/>
</dbReference>
<proteinExistence type="predicted"/>
<evidence type="ECO:0000256" key="2">
    <source>
        <dbReference type="ARBA" id="ARBA00023015"/>
    </source>
</evidence>
<dbReference type="GO" id="GO:0000976">
    <property type="term" value="F:transcription cis-regulatory region binding"/>
    <property type="evidence" value="ECO:0007669"/>
    <property type="project" value="TreeGrafter"/>
</dbReference>
<dbReference type="AlphaFoldDB" id="A0AAW1JPT8"/>
<comment type="caution">
    <text evidence="8">The sequence shown here is derived from an EMBL/GenBank/DDBJ whole genome shotgun (WGS) entry which is preliminary data.</text>
</comment>
<dbReference type="SMART" id="SM00353">
    <property type="entry name" value="HLH"/>
    <property type="match status" value="1"/>
</dbReference>
<keyword evidence="4 5" id="KW-0539">Nucleus</keyword>
<dbReference type="CDD" id="cd11449">
    <property type="entry name" value="bHLH_AtAIB_like"/>
    <property type="match status" value="1"/>
</dbReference>
<evidence type="ECO:0000256" key="6">
    <source>
        <dbReference type="SAM" id="MobiDB-lite"/>
    </source>
</evidence>
<reference evidence="8" key="1">
    <citation type="submission" date="2024-03" db="EMBL/GenBank/DDBJ databases">
        <title>WGS assembly of Saponaria officinalis var. Norfolk2.</title>
        <authorList>
            <person name="Jenkins J."/>
            <person name="Shu S."/>
            <person name="Grimwood J."/>
            <person name="Barry K."/>
            <person name="Goodstein D."/>
            <person name="Schmutz J."/>
            <person name="Leebens-Mack J."/>
            <person name="Osbourn A."/>
        </authorList>
    </citation>
    <scope>NUCLEOTIDE SEQUENCE [LARGE SCALE GENOMIC DNA]</scope>
    <source>
        <strain evidence="8">JIC</strain>
    </source>
</reference>
<keyword evidence="3 5" id="KW-0804">Transcription</keyword>
<dbReference type="InterPro" id="IPR025610">
    <property type="entry name" value="MYC/MYB_N"/>
</dbReference>
<dbReference type="GO" id="GO:0003700">
    <property type="term" value="F:DNA-binding transcription factor activity"/>
    <property type="evidence" value="ECO:0007669"/>
    <property type="project" value="InterPro"/>
</dbReference>
<evidence type="ECO:0000256" key="3">
    <source>
        <dbReference type="ARBA" id="ARBA00023163"/>
    </source>
</evidence>
<organism evidence="8 9">
    <name type="scientific">Saponaria officinalis</name>
    <name type="common">Common soapwort</name>
    <name type="synonym">Lychnis saponaria</name>
    <dbReference type="NCBI Taxonomy" id="3572"/>
    <lineage>
        <taxon>Eukaryota</taxon>
        <taxon>Viridiplantae</taxon>
        <taxon>Streptophyta</taxon>
        <taxon>Embryophyta</taxon>
        <taxon>Tracheophyta</taxon>
        <taxon>Spermatophyta</taxon>
        <taxon>Magnoliopsida</taxon>
        <taxon>eudicotyledons</taxon>
        <taxon>Gunneridae</taxon>
        <taxon>Pentapetalae</taxon>
        <taxon>Caryophyllales</taxon>
        <taxon>Caryophyllaceae</taxon>
        <taxon>Caryophylleae</taxon>
        <taxon>Saponaria</taxon>
    </lineage>
</organism>
<dbReference type="Pfam" id="PF00010">
    <property type="entry name" value="HLH"/>
    <property type="match status" value="1"/>
</dbReference>
<feature type="compositionally biased region" description="Basic and acidic residues" evidence="6">
    <location>
        <begin position="182"/>
        <end position="196"/>
    </location>
</feature>
<dbReference type="FunFam" id="4.10.280.10:FF:000078">
    <property type="entry name" value="Transcription factor bHLH13"/>
    <property type="match status" value="1"/>
</dbReference>
<dbReference type="Pfam" id="PF14215">
    <property type="entry name" value="bHLH-MYC_N"/>
    <property type="match status" value="1"/>
</dbReference>
<dbReference type="GO" id="GO:0005634">
    <property type="term" value="C:nucleus"/>
    <property type="evidence" value="ECO:0007669"/>
    <property type="project" value="UniProtKB-SubCell"/>
</dbReference>
<evidence type="ECO:0000313" key="8">
    <source>
        <dbReference type="EMBL" id="KAK9704906.1"/>
    </source>
</evidence>
<dbReference type="Gene3D" id="4.10.280.10">
    <property type="entry name" value="Helix-loop-helix DNA-binding domain"/>
    <property type="match status" value="1"/>
</dbReference>
<comment type="subcellular location">
    <subcellularLocation>
        <location evidence="1 5">Nucleus</location>
    </subcellularLocation>
</comment>
<evidence type="ECO:0000256" key="1">
    <source>
        <dbReference type="ARBA" id="ARBA00004123"/>
    </source>
</evidence>
<dbReference type="GO" id="GO:0046983">
    <property type="term" value="F:protein dimerization activity"/>
    <property type="evidence" value="ECO:0007669"/>
    <property type="project" value="InterPro"/>
</dbReference>
<evidence type="ECO:0000256" key="5">
    <source>
        <dbReference type="RuleBase" id="RU369104"/>
    </source>
</evidence>
<dbReference type="InterPro" id="IPR036638">
    <property type="entry name" value="HLH_DNA-bd_sf"/>
</dbReference>
<dbReference type="InterPro" id="IPR045084">
    <property type="entry name" value="AIB/MYC-like"/>
</dbReference>
<evidence type="ECO:0000313" key="9">
    <source>
        <dbReference type="Proteomes" id="UP001443914"/>
    </source>
</evidence>
<accession>A0AAW1JPT8</accession>
<feature type="domain" description="BHLH" evidence="7">
    <location>
        <begin position="185"/>
        <end position="234"/>
    </location>
</feature>
<dbReference type="PANTHER" id="PTHR11514:SF53">
    <property type="entry name" value="TRANSCRIPTION FACTOR BHLH3"/>
    <property type="match status" value="1"/>
</dbReference>